<dbReference type="GO" id="GO:0046496">
    <property type="term" value="P:nicotinamide nucleotide metabolic process"/>
    <property type="evidence" value="ECO:0007669"/>
    <property type="project" value="UniProtKB-UniRule"/>
</dbReference>
<evidence type="ECO:0000256" key="13">
    <source>
        <dbReference type="ARBA" id="ARBA00023268"/>
    </source>
</evidence>
<protein>
    <recommendedName>
        <fullName evidence="19">Bifunctional NAD(P)H-hydrate repair enzyme</fullName>
    </recommendedName>
    <alternativeName>
        <fullName evidence="19">Nicotinamide nucleotide repair protein</fullName>
    </alternativeName>
    <domain>
        <recommendedName>
            <fullName evidence="19">ADP-dependent (S)-NAD(P)H-hydrate dehydratase</fullName>
            <ecNumber evidence="19">4.2.1.136</ecNumber>
        </recommendedName>
        <alternativeName>
            <fullName evidence="19">ADP-dependent NAD(P)HX dehydratase</fullName>
        </alternativeName>
    </domain>
    <domain>
        <recommendedName>
            <fullName evidence="19">NAD(P)H-hydrate epimerase</fullName>
            <ecNumber evidence="19">5.1.99.6</ecNumber>
        </recommendedName>
    </domain>
</protein>
<comment type="function">
    <text evidence="14 19">Bifunctional enzyme that catalyzes the epimerization of the S- and R-forms of NAD(P)HX and the dehydration of the S-form of NAD(P)HX at the expense of ADP, which is converted to AMP. This allows the repair of both epimers of NAD(P)HX, a damaged form of NAD(P)H that is a result of enzymatic or heat-dependent hydration.</text>
</comment>
<dbReference type="NCBIfam" id="TIGR00196">
    <property type="entry name" value="yjeF_cterm"/>
    <property type="match status" value="1"/>
</dbReference>
<gene>
    <name evidence="17" type="primary">nnrD</name>
    <name evidence="18" type="synonym">nnrE</name>
    <name evidence="23" type="ORF">H8S57_05485</name>
</gene>
<evidence type="ECO:0000256" key="4">
    <source>
        <dbReference type="ARBA" id="ARBA00009524"/>
    </source>
</evidence>
<comment type="similarity">
    <text evidence="3 19">In the N-terminal section; belongs to the NnrE/AIBP family.</text>
</comment>
<dbReference type="SUPFAM" id="SSF53613">
    <property type="entry name" value="Ribokinase-like"/>
    <property type="match status" value="1"/>
</dbReference>
<keyword evidence="9 18" id="KW-0630">Potassium</keyword>
<feature type="binding site" evidence="18">
    <location>
        <begin position="61"/>
        <end position="65"/>
    </location>
    <ligand>
        <name>(6S)-NADPHX</name>
        <dbReference type="ChEBI" id="CHEBI:64076"/>
    </ligand>
</feature>
<evidence type="ECO:0000256" key="6">
    <source>
        <dbReference type="ARBA" id="ARBA00022741"/>
    </source>
</evidence>
<dbReference type="InterPro" id="IPR030677">
    <property type="entry name" value="Nnr"/>
</dbReference>
<evidence type="ECO:0000256" key="8">
    <source>
        <dbReference type="ARBA" id="ARBA00022857"/>
    </source>
</evidence>
<feature type="binding site" evidence="17">
    <location>
        <position position="450"/>
    </location>
    <ligand>
        <name>AMP</name>
        <dbReference type="ChEBI" id="CHEBI:456215"/>
    </ligand>
</feature>
<comment type="caution">
    <text evidence="18">Lacks conserved residue(s) required for the propagation of feature annotation.</text>
</comment>
<feature type="binding site" evidence="18">
    <location>
        <position position="167"/>
    </location>
    <ligand>
        <name>K(+)</name>
        <dbReference type="ChEBI" id="CHEBI:29103"/>
    </ligand>
</feature>
<dbReference type="InterPro" id="IPR029056">
    <property type="entry name" value="Ribokinase-like"/>
</dbReference>
<dbReference type="HAMAP" id="MF_01965">
    <property type="entry name" value="NADHX_dehydratase"/>
    <property type="match status" value="1"/>
</dbReference>
<evidence type="ECO:0000259" key="20">
    <source>
        <dbReference type="PROSITE" id="PS50206"/>
    </source>
</evidence>
<evidence type="ECO:0000256" key="5">
    <source>
        <dbReference type="ARBA" id="ARBA00022723"/>
    </source>
</evidence>
<dbReference type="PROSITE" id="PS51383">
    <property type="entry name" value="YJEF_C_3"/>
    <property type="match status" value="1"/>
</dbReference>
<feature type="binding site" evidence="18">
    <location>
        <position position="164"/>
    </location>
    <ligand>
        <name>(6S)-NADPHX</name>
        <dbReference type="ChEBI" id="CHEBI:64076"/>
    </ligand>
</feature>
<evidence type="ECO:0000313" key="23">
    <source>
        <dbReference type="EMBL" id="MBC5733176.1"/>
    </source>
</evidence>
<feature type="binding site" evidence="17">
    <location>
        <position position="451"/>
    </location>
    <ligand>
        <name>(6S)-NADPHX</name>
        <dbReference type="ChEBI" id="CHEBI:64076"/>
    </ligand>
</feature>
<evidence type="ECO:0000256" key="12">
    <source>
        <dbReference type="ARBA" id="ARBA00023239"/>
    </source>
</evidence>
<dbReference type="PROSITE" id="PS50206">
    <property type="entry name" value="RHODANESE_3"/>
    <property type="match status" value="1"/>
</dbReference>
<proteinExistence type="inferred from homology"/>
<evidence type="ECO:0000256" key="18">
    <source>
        <dbReference type="HAMAP-Rule" id="MF_01966"/>
    </source>
</evidence>
<dbReference type="GO" id="GO:0046872">
    <property type="term" value="F:metal ion binding"/>
    <property type="evidence" value="ECO:0007669"/>
    <property type="project" value="UniProtKB-UniRule"/>
</dbReference>
<evidence type="ECO:0000256" key="2">
    <source>
        <dbReference type="ARBA" id="ARBA00000909"/>
    </source>
</evidence>
<dbReference type="InterPro" id="IPR000631">
    <property type="entry name" value="CARKD"/>
</dbReference>
<dbReference type="GO" id="GO:0110051">
    <property type="term" value="P:metabolite repair"/>
    <property type="evidence" value="ECO:0007669"/>
    <property type="project" value="TreeGrafter"/>
</dbReference>
<comment type="similarity">
    <text evidence="17">Belongs to the NnrD/CARKD family.</text>
</comment>
<evidence type="ECO:0000256" key="19">
    <source>
        <dbReference type="PIRNR" id="PIRNR017184"/>
    </source>
</evidence>
<comment type="similarity">
    <text evidence="18">Belongs to the NnrE/AIBP family.</text>
</comment>
<keyword evidence="8 17" id="KW-0521">NADP</keyword>
<keyword evidence="13" id="KW-0511">Multifunctional enzyme</keyword>
<evidence type="ECO:0000256" key="10">
    <source>
        <dbReference type="ARBA" id="ARBA00023027"/>
    </source>
</evidence>
<dbReference type="EMBL" id="JACOPP010000005">
    <property type="protein sequence ID" value="MBC5733176.1"/>
    <property type="molecule type" value="Genomic_DNA"/>
</dbReference>
<dbReference type="PROSITE" id="PS51385">
    <property type="entry name" value="YJEF_N"/>
    <property type="match status" value="1"/>
</dbReference>
<comment type="caution">
    <text evidence="23">The sequence shown here is derived from an EMBL/GenBank/DDBJ whole genome shotgun (WGS) entry which is preliminary data.</text>
</comment>
<dbReference type="NCBIfam" id="TIGR00197">
    <property type="entry name" value="yjeF_nterm"/>
    <property type="match status" value="1"/>
</dbReference>
<dbReference type="InterPro" id="IPR004443">
    <property type="entry name" value="YjeF_N_dom"/>
</dbReference>
<dbReference type="InterPro" id="IPR001763">
    <property type="entry name" value="Rhodanese-like_dom"/>
</dbReference>
<comment type="similarity">
    <text evidence="4 19">In the C-terminal section; belongs to the NnrD/CARKD family.</text>
</comment>
<keyword evidence="5 18" id="KW-0479">Metal-binding</keyword>
<dbReference type="EC" id="4.2.1.136" evidence="19"/>
<dbReference type="HAMAP" id="MF_01966">
    <property type="entry name" value="NADHX_epimerase"/>
    <property type="match status" value="1"/>
</dbReference>
<sequence>MRIASAQQMRQLDQAAIRERGIPSDQLMERAAAALAETAMDLAGTAGSGPFRAVCFCGGGNNGGDGVACARLLLEAGYEVRCILVGSREKLTADTRTMEARLAAAGGRLECFAPDDAEFAAWCLEARVMVDALFGIGLNTPLRGDALTAVHMMNTSAIPVVSADLPSGVEADTGRVLGAAVQAAATVTFTLPKAGHFVGKGGVCTGKLVVADIGIPRELVDALECPIRTVEAADVILPRRARDAHKGDFGKVYLLGGSVGYTGAPVLAAQAAVRTGAGLVTVGVPAPVWPIAAAKLDEAMPHPLPADKEGRLSLEAGALALEKLCSCGVCLIGPGLGRGNGTYAVVRQLLREARLPVVLDADGINALEGHIDVLDARQGLFTVLTPHDGEFARLGGDLSGGDRLGAALDFARRHGCCLVLKGHCTITAFPDGSAFLNTTGNPGMAKGGSGDVLGGMILALLGQGLSARQAVPMAVWLHGAAGDRCAEAAGEYGMTPGDLIRALPGVLNEHVN</sequence>
<feature type="binding site" evidence="17">
    <location>
        <position position="387"/>
    </location>
    <ligand>
        <name>(6S)-NADPHX</name>
        <dbReference type="ChEBI" id="CHEBI:64076"/>
    </ligand>
</feature>
<feature type="binding site" evidence="18">
    <location>
        <position position="131"/>
    </location>
    <ligand>
        <name>K(+)</name>
        <dbReference type="ChEBI" id="CHEBI:29103"/>
    </ligand>
</feature>
<keyword evidence="12 17" id="KW-0456">Lyase</keyword>
<comment type="catalytic activity">
    <reaction evidence="16 17 19">
        <text>(6S)-NADPHX + ADP = AMP + phosphate + NADPH + H(+)</text>
        <dbReference type="Rhea" id="RHEA:32235"/>
        <dbReference type="ChEBI" id="CHEBI:15378"/>
        <dbReference type="ChEBI" id="CHEBI:43474"/>
        <dbReference type="ChEBI" id="CHEBI:57783"/>
        <dbReference type="ChEBI" id="CHEBI:64076"/>
        <dbReference type="ChEBI" id="CHEBI:456215"/>
        <dbReference type="ChEBI" id="CHEBI:456216"/>
        <dbReference type="EC" id="4.2.1.136"/>
    </reaction>
</comment>
<keyword evidence="11 18" id="KW-0413">Isomerase</keyword>
<dbReference type="Pfam" id="PF01256">
    <property type="entry name" value="Carb_kinase"/>
    <property type="match status" value="1"/>
</dbReference>
<name>A0A8J6M862_9FIRM</name>
<feature type="domain" description="YjeF C-terminal" evidence="21">
    <location>
        <begin position="229"/>
        <end position="510"/>
    </location>
</feature>
<evidence type="ECO:0000256" key="16">
    <source>
        <dbReference type="ARBA" id="ARBA00049209"/>
    </source>
</evidence>
<dbReference type="PIRSF" id="PIRSF017184">
    <property type="entry name" value="Nnr"/>
    <property type="match status" value="1"/>
</dbReference>
<dbReference type="GO" id="GO:0052855">
    <property type="term" value="F:ADP-dependent NAD(P)H-hydrate dehydratase activity"/>
    <property type="evidence" value="ECO:0007669"/>
    <property type="project" value="UniProtKB-UniRule"/>
</dbReference>
<comment type="function">
    <text evidence="18">Catalyzes the epimerization of the S- and R-forms of NAD(P)HX, a damaged form of NAD(P)H that is a result of enzymatic or heat-dependent hydration. This is a prerequisite for the S-specific NAD(P)H-hydrate dehydratase to allow the repair of both epimers of NAD(P)HX.</text>
</comment>
<comment type="cofactor">
    <cofactor evidence="17">
        <name>Mg(2+)</name>
        <dbReference type="ChEBI" id="CHEBI:18420"/>
    </cofactor>
</comment>
<comment type="cofactor">
    <cofactor evidence="18 19">
        <name>K(+)</name>
        <dbReference type="ChEBI" id="CHEBI:29103"/>
    </cofactor>
    <text evidence="18 19">Binds 1 potassium ion per subunit.</text>
</comment>
<feature type="domain" description="YjeF N-terminal" evidence="22">
    <location>
        <begin position="9"/>
        <end position="221"/>
    </location>
</feature>
<feature type="binding site" evidence="17">
    <location>
        <position position="264"/>
    </location>
    <ligand>
        <name>(6S)-NADPHX</name>
        <dbReference type="ChEBI" id="CHEBI:64076"/>
    </ligand>
</feature>
<evidence type="ECO:0000313" key="24">
    <source>
        <dbReference type="Proteomes" id="UP000661435"/>
    </source>
</evidence>
<dbReference type="GO" id="GO:0052856">
    <property type="term" value="F:NAD(P)HX epimerase activity"/>
    <property type="evidence" value="ECO:0007669"/>
    <property type="project" value="UniProtKB-UniRule"/>
</dbReference>
<evidence type="ECO:0000256" key="9">
    <source>
        <dbReference type="ARBA" id="ARBA00022958"/>
    </source>
</evidence>
<comment type="function">
    <text evidence="17">Catalyzes the dehydration of the S-form of NAD(P)HX at the expense of ADP, which is converted to AMP. Together with NAD(P)HX epimerase, which catalyzes the epimerization of the S- and R-forms, the enzyme allows the repair of both epimers of NAD(P)HX, a damaged form of NAD(P)H that is a result of enzymatic or heat-dependent hydration.</text>
</comment>
<feature type="binding site" evidence="17">
    <location>
        <position position="335"/>
    </location>
    <ligand>
        <name>(6S)-NADPHX</name>
        <dbReference type="ChEBI" id="CHEBI:64076"/>
    </ligand>
</feature>
<evidence type="ECO:0000259" key="22">
    <source>
        <dbReference type="PROSITE" id="PS51385"/>
    </source>
</evidence>
<comment type="subunit">
    <text evidence="17">Homotetramer.</text>
</comment>
<dbReference type="CDD" id="cd01171">
    <property type="entry name" value="YXKO-related"/>
    <property type="match status" value="1"/>
</dbReference>
<dbReference type="GO" id="GO:0005524">
    <property type="term" value="F:ATP binding"/>
    <property type="evidence" value="ECO:0007669"/>
    <property type="project" value="UniProtKB-UniRule"/>
</dbReference>
<feature type="binding site" evidence="18">
    <location>
        <position position="62"/>
    </location>
    <ligand>
        <name>K(+)</name>
        <dbReference type="ChEBI" id="CHEBI:29103"/>
    </ligand>
</feature>
<dbReference type="Pfam" id="PF03853">
    <property type="entry name" value="YjeF_N"/>
    <property type="match status" value="1"/>
</dbReference>
<dbReference type="RefSeq" id="WP_186907074.1">
    <property type="nucleotide sequence ID" value="NZ_JACOPP010000005.1"/>
</dbReference>
<dbReference type="EC" id="5.1.99.6" evidence="19"/>
<comment type="catalytic activity">
    <reaction evidence="2 18 19">
        <text>(6R)-NADPHX = (6S)-NADPHX</text>
        <dbReference type="Rhea" id="RHEA:32227"/>
        <dbReference type="ChEBI" id="CHEBI:64076"/>
        <dbReference type="ChEBI" id="CHEBI:64077"/>
        <dbReference type="EC" id="5.1.99.6"/>
    </reaction>
</comment>
<keyword evidence="7 17" id="KW-0067">ATP-binding</keyword>
<keyword evidence="10 17" id="KW-0520">NAD</keyword>
<feature type="binding site" evidence="17">
    <location>
        <begin position="421"/>
        <end position="425"/>
    </location>
    <ligand>
        <name>AMP</name>
        <dbReference type="ChEBI" id="CHEBI:456215"/>
    </ligand>
</feature>
<accession>A0A8J6M862</accession>
<comment type="catalytic activity">
    <reaction evidence="1 18 19">
        <text>(6R)-NADHX = (6S)-NADHX</text>
        <dbReference type="Rhea" id="RHEA:32215"/>
        <dbReference type="ChEBI" id="CHEBI:64074"/>
        <dbReference type="ChEBI" id="CHEBI:64075"/>
        <dbReference type="EC" id="5.1.99.6"/>
    </reaction>
</comment>
<keyword evidence="6 17" id="KW-0547">Nucleotide-binding</keyword>
<evidence type="ECO:0000256" key="3">
    <source>
        <dbReference type="ARBA" id="ARBA00006001"/>
    </source>
</evidence>
<comment type="catalytic activity">
    <reaction evidence="15 17 19">
        <text>(6S)-NADHX + ADP = AMP + phosphate + NADH + H(+)</text>
        <dbReference type="Rhea" id="RHEA:32223"/>
        <dbReference type="ChEBI" id="CHEBI:15378"/>
        <dbReference type="ChEBI" id="CHEBI:43474"/>
        <dbReference type="ChEBI" id="CHEBI:57945"/>
        <dbReference type="ChEBI" id="CHEBI:64074"/>
        <dbReference type="ChEBI" id="CHEBI:456215"/>
        <dbReference type="ChEBI" id="CHEBI:456216"/>
        <dbReference type="EC" id="4.2.1.136"/>
    </reaction>
</comment>
<evidence type="ECO:0000256" key="14">
    <source>
        <dbReference type="ARBA" id="ARBA00025153"/>
    </source>
</evidence>
<evidence type="ECO:0000256" key="11">
    <source>
        <dbReference type="ARBA" id="ARBA00023235"/>
    </source>
</evidence>
<feature type="binding site" evidence="18">
    <location>
        <begin position="135"/>
        <end position="141"/>
    </location>
    <ligand>
        <name>(6S)-NADPHX</name>
        <dbReference type="ChEBI" id="CHEBI:64076"/>
    </ligand>
</feature>
<dbReference type="Proteomes" id="UP000661435">
    <property type="component" value="Unassembled WGS sequence"/>
</dbReference>
<dbReference type="InterPro" id="IPR036652">
    <property type="entry name" value="YjeF_N_dom_sf"/>
</dbReference>
<dbReference type="PANTHER" id="PTHR12592:SF0">
    <property type="entry name" value="ATP-DEPENDENT (S)-NAD(P)H-HYDRATE DEHYDRATASE"/>
    <property type="match status" value="1"/>
</dbReference>
<dbReference type="SUPFAM" id="SSF64153">
    <property type="entry name" value="YjeF N-terminal domain-like"/>
    <property type="match status" value="1"/>
</dbReference>
<evidence type="ECO:0000259" key="21">
    <source>
        <dbReference type="PROSITE" id="PS51383"/>
    </source>
</evidence>
<evidence type="ECO:0000256" key="17">
    <source>
        <dbReference type="HAMAP-Rule" id="MF_01965"/>
    </source>
</evidence>
<dbReference type="PANTHER" id="PTHR12592">
    <property type="entry name" value="ATP-DEPENDENT (S)-NAD(P)H-HYDRATE DEHYDRATASE FAMILY MEMBER"/>
    <property type="match status" value="1"/>
</dbReference>
<reference evidence="23" key="1">
    <citation type="submission" date="2020-08" db="EMBL/GenBank/DDBJ databases">
        <title>Genome public.</title>
        <authorList>
            <person name="Liu C."/>
            <person name="Sun Q."/>
        </authorList>
    </citation>
    <scope>NUCLEOTIDE SEQUENCE</scope>
    <source>
        <strain evidence="23">NSJ-51</strain>
    </source>
</reference>
<keyword evidence="24" id="KW-1185">Reference proteome</keyword>
<evidence type="ECO:0000256" key="15">
    <source>
        <dbReference type="ARBA" id="ARBA00048238"/>
    </source>
</evidence>
<dbReference type="AlphaFoldDB" id="A0A8J6M862"/>
<organism evidence="23 24">
    <name type="scientific">Lawsonibacter hominis</name>
    <dbReference type="NCBI Taxonomy" id="2763053"/>
    <lineage>
        <taxon>Bacteria</taxon>
        <taxon>Bacillati</taxon>
        <taxon>Bacillota</taxon>
        <taxon>Clostridia</taxon>
        <taxon>Eubacteriales</taxon>
        <taxon>Oscillospiraceae</taxon>
        <taxon>Lawsonibacter</taxon>
    </lineage>
</organism>
<feature type="domain" description="Rhodanese" evidence="20">
    <location>
        <begin position="54"/>
        <end position="100"/>
    </location>
</feature>
<dbReference type="Gene3D" id="3.40.50.10260">
    <property type="entry name" value="YjeF N-terminal domain"/>
    <property type="match status" value="1"/>
</dbReference>
<evidence type="ECO:0000256" key="7">
    <source>
        <dbReference type="ARBA" id="ARBA00022840"/>
    </source>
</evidence>
<dbReference type="Gene3D" id="3.40.1190.20">
    <property type="match status" value="1"/>
</dbReference>
<evidence type="ECO:0000256" key="1">
    <source>
        <dbReference type="ARBA" id="ARBA00000013"/>
    </source>
</evidence>